<reference evidence="1 2" key="1">
    <citation type="submission" date="2018-10" db="EMBL/GenBank/DDBJ databases">
        <title>A high-quality apple genome assembly.</title>
        <authorList>
            <person name="Hu J."/>
        </authorList>
    </citation>
    <scope>NUCLEOTIDE SEQUENCE [LARGE SCALE GENOMIC DNA]</scope>
    <source>
        <strain evidence="2">cv. HFTH1</strain>
        <tissue evidence="1">Young leaf</tissue>
    </source>
</reference>
<accession>A0A498I7A7</accession>
<dbReference type="AlphaFoldDB" id="A0A498I7A7"/>
<proteinExistence type="predicted"/>
<name>A0A498I7A7_MALDO</name>
<keyword evidence="2" id="KW-1185">Reference proteome</keyword>
<gene>
    <name evidence="1" type="ORF">DVH24_039926</name>
</gene>
<organism evidence="1 2">
    <name type="scientific">Malus domestica</name>
    <name type="common">Apple</name>
    <name type="synonym">Pyrus malus</name>
    <dbReference type="NCBI Taxonomy" id="3750"/>
    <lineage>
        <taxon>Eukaryota</taxon>
        <taxon>Viridiplantae</taxon>
        <taxon>Streptophyta</taxon>
        <taxon>Embryophyta</taxon>
        <taxon>Tracheophyta</taxon>
        <taxon>Spermatophyta</taxon>
        <taxon>Magnoliopsida</taxon>
        <taxon>eudicotyledons</taxon>
        <taxon>Gunneridae</taxon>
        <taxon>Pentapetalae</taxon>
        <taxon>rosids</taxon>
        <taxon>fabids</taxon>
        <taxon>Rosales</taxon>
        <taxon>Rosaceae</taxon>
        <taxon>Amygdaloideae</taxon>
        <taxon>Maleae</taxon>
        <taxon>Malus</taxon>
    </lineage>
</organism>
<protein>
    <submittedName>
        <fullName evidence="1">Uncharacterized protein</fullName>
    </submittedName>
</protein>
<dbReference type="EMBL" id="RDQH01000340">
    <property type="protein sequence ID" value="RXH77955.1"/>
    <property type="molecule type" value="Genomic_DNA"/>
</dbReference>
<evidence type="ECO:0000313" key="2">
    <source>
        <dbReference type="Proteomes" id="UP000290289"/>
    </source>
</evidence>
<dbReference type="Proteomes" id="UP000290289">
    <property type="component" value="Chromosome 14"/>
</dbReference>
<comment type="caution">
    <text evidence="1">The sequence shown here is derived from an EMBL/GenBank/DDBJ whole genome shotgun (WGS) entry which is preliminary data.</text>
</comment>
<sequence>MRASYITYFCTGNAAVKGSKLYVDNSEIVRGKCSDSTIGRENQVLHLHQCLKFFSNSATIYCTGSDLERL</sequence>
<evidence type="ECO:0000313" key="1">
    <source>
        <dbReference type="EMBL" id="RXH77955.1"/>
    </source>
</evidence>